<proteinExistence type="predicted"/>
<accession>A0A512BQH1</accession>
<keyword evidence="2" id="KW-1185">Reference proteome</keyword>
<dbReference type="OrthoDB" id="8002537at2"/>
<dbReference type="EMBL" id="BJYU01000020">
    <property type="protein sequence ID" value="GEO14172.1"/>
    <property type="molecule type" value="Genomic_DNA"/>
</dbReference>
<name>A0A512BQH1_9HYPH</name>
<comment type="caution">
    <text evidence="1">The sequence shown here is derived from an EMBL/GenBank/DDBJ whole genome shotgun (WGS) entry which is preliminary data.</text>
</comment>
<evidence type="ECO:0008006" key="3">
    <source>
        <dbReference type="Google" id="ProtNLM"/>
    </source>
</evidence>
<protein>
    <recommendedName>
        <fullName evidence="3">Anti-sigma factor NepR domain-containing protein</fullName>
    </recommendedName>
</protein>
<reference evidence="1 2" key="1">
    <citation type="submission" date="2019-07" db="EMBL/GenBank/DDBJ databases">
        <title>Whole genome shotgun sequence of Microvirga aerophila NBRC 106136.</title>
        <authorList>
            <person name="Hosoyama A."/>
            <person name="Uohara A."/>
            <person name="Ohji S."/>
            <person name="Ichikawa N."/>
        </authorList>
    </citation>
    <scope>NUCLEOTIDE SEQUENCE [LARGE SCALE GENOMIC DNA]</scope>
    <source>
        <strain evidence="1 2">NBRC 106136</strain>
    </source>
</reference>
<dbReference type="Proteomes" id="UP000321085">
    <property type="component" value="Unassembled WGS sequence"/>
</dbReference>
<evidence type="ECO:0000313" key="1">
    <source>
        <dbReference type="EMBL" id="GEO14172.1"/>
    </source>
</evidence>
<organism evidence="1 2">
    <name type="scientific">Microvirga aerophila</name>
    <dbReference type="NCBI Taxonomy" id="670291"/>
    <lineage>
        <taxon>Bacteria</taxon>
        <taxon>Pseudomonadati</taxon>
        <taxon>Pseudomonadota</taxon>
        <taxon>Alphaproteobacteria</taxon>
        <taxon>Hyphomicrobiales</taxon>
        <taxon>Methylobacteriaceae</taxon>
        <taxon>Microvirga</taxon>
    </lineage>
</organism>
<gene>
    <name evidence="1" type="ORF">MAE02_18680</name>
</gene>
<sequence>MGQGHSETEGAKLDSVARHRIGRRLRAQYRSVTGAPIPNEHVDLLLTLRQVERERNRNTNP</sequence>
<dbReference type="AlphaFoldDB" id="A0A512BQH1"/>
<dbReference type="RefSeq" id="WP_114186643.1">
    <property type="nucleotide sequence ID" value="NZ_BJYU01000020.1"/>
</dbReference>
<evidence type="ECO:0000313" key="2">
    <source>
        <dbReference type="Proteomes" id="UP000321085"/>
    </source>
</evidence>